<feature type="compositionally biased region" description="Polar residues" evidence="1">
    <location>
        <begin position="69"/>
        <end position="79"/>
    </location>
</feature>
<evidence type="ECO:0000256" key="2">
    <source>
        <dbReference type="SAM" id="SignalP"/>
    </source>
</evidence>
<keyword evidence="4" id="KW-1185">Reference proteome</keyword>
<name>A0A5B0M0L3_PUCGR</name>
<accession>A0A5B0M0L3</accession>
<feature type="chain" id="PRO_5022734088" evidence="2">
    <location>
        <begin position="21"/>
        <end position="487"/>
    </location>
</feature>
<evidence type="ECO:0000256" key="1">
    <source>
        <dbReference type="SAM" id="MobiDB-lite"/>
    </source>
</evidence>
<dbReference type="OrthoDB" id="2496071at2759"/>
<feature type="compositionally biased region" description="Polar residues" evidence="1">
    <location>
        <begin position="50"/>
        <end position="61"/>
    </location>
</feature>
<feature type="signal peptide" evidence="2">
    <location>
        <begin position="1"/>
        <end position="20"/>
    </location>
</feature>
<feature type="region of interest" description="Disordered" evidence="1">
    <location>
        <begin position="50"/>
        <end position="79"/>
    </location>
</feature>
<feature type="region of interest" description="Disordered" evidence="1">
    <location>
        <begin position="147"/>
        <end position="190"/>
    </location>
</feature>
<dbReference type="EMBL" id="VSWC01000171">
    <property type="protein sequence ID" value="KAA1070295.1"/>
    <property type="molecule type" value="Genomic_DNA"/>
</dbReference>
<reference evidence="3 4" key="1">
    <citation type="submission" date="2019-05" db="EMBL/GenBank/DDBJ databases">
        <title>Emergence of the Ug99 lineage of the wheat stem rust pathogen through somatic hybridization.</title>
        <authorList>
            <person name="Li F."/>
            <person name="Upadhyaya N.M."/>
            <person name="Sperschneider J."/>
            <person name="Matny O."/>
            <person name="Nguyen-Phuc H."/>
            <person name="Mago R."/>
            <person name="Raley C."/>
            <person name="Miller M.E."/>
            <person name="Silverstein K.A.T."/>
            <person name="Henningsen E."/>
            <person name="Hirsch C.D."/>
            <person name="Visser B."/>
            <person name="Pretorius Z.A."/>
            <person name="Steffenson B.J."/>
            <person name="Schwessinger B."/>
            <person name="Dodds P.N."/>
            <person name="Figueroa M."/>
        </authorList>
    </citation>
    <scope>NUCLEOTIDE SEQUENCE [LARGE SCALE GENOMIC DNA]</scope>
    <source>
        <strain evidence="3">21-0</strain>
    </source>
</reference>
<organism evidence="3 4">
    <name type="scientific">Puccinia graminis f. sp. tritici</name>
    <dbReference type="NCBI Taxonomy" id="56615"/>
    <lineage>
        <taxon>Eukaryota</taxon>
        <taxon>Fungi</taxon>
        <taxon>Dikarya</taxon>
        <taxon>Basidiomycota</taxon>
        <taxon>Pucciniomycotina</taxon>
        <taxon>Pucciniomycetes</taxon>
        <taxon>Pucciniales</taxon>
        <taxon>Pucciniaceae</taxon>
        <taxon>Puccinia</taxon>
    </lineage>
</organism>
<protein>
    <submittedName>
        <fullName evidence="3">Uncharacterized protein</fullName>
    </submittedName>
</protein>
<feature type="compositionally biased region" description="Polar residues" evidence="1">
    <location>
        <begin position="159"/>
        <end position="180"/>
    </location>
</feature>
<keyword evidence="2" id="KW-0732">Signal</keyword>
<gene>
    <name evidence="3" type="ORF">PGT21_007331</name>
</gene>
<dbReference type="AlphaFoldDB" id="A0A5B0M0L3"/>
<evidence type="ECO:0000313" key="3">
    <source>
        <dbReference type="EMBL" id="KAA1070295.1"/>
    </source>
</evidence>
<sequence length="487" mass="55667">MQISLNHLLVVLFVIMKCNATEDSLSDYMSFFDLEIPTADYLDQLMSSSAQANVSPTNPTRRSFDKQVTPENPSNVPMVSSDVQEVSGNIPSIHRPIPVQDSGNRPNIDPKVHSSFVSSNHLFNSASLSEIRSYLSSVELCVESSADLPASGKRKRPTVTDTRNSNQEPALTKSKIISSELQDRPHHSPTKIIEDFTPFESFSNLFDSPPTRSLSSPVIVDVSSEHLRSKIRSKKEPHAWSSETQSHPFDSDIQLFSWFTFHKAKTYLAKFPQSVVNTKKRLSSQDRINWEGEFLRLNFDKTAFTNHKTYKDRFHTNIEGLIKNPLLLGHSQGKLMMTEDQYIEHHPKVNWIHATIKSDDQHKGIQAHEHNEGRARMVIGLKILLENKDAWFSHWTKHLNWRLAENPIEHIELIKPDKLSDTIVAYLFFVEMINTIVPGPQITSLGSDLEDALKVLERLFNLEKIDQSDDQIRKEFYEQSPEQKKKS</sequence>
<evidence type="ECO:0000313" key="4">
    <source>
        <dbReference type="Proteomes" id="UP000324748"/>
    </source>
</evidence>
<comment type="caution">
    <text evidence="3">The sequence shown here is derived from an EMBL/GenBank/DDBJ whole genome shotgun (WGS) entry which is preliminary data.</text>
</comment>
<proteinExistence type="predicted"/>
<dbReference type="Proteomes" id="UP000324748">
    <property type="component" value="Unassembled WGS sequence"/>
</dbReference>